<dbReference type="SMART" id="SM00342">
    <property type="entry name" value="HTH_ARAC"/>
    <property type="match status" value="1"/>
</dbReference>
<dbReference type="PANTHER" id="PTHR40055:SF1">
    <property type="entry name" value="TRANSCRIPTIONAL REGULATOR YGIV-RELATED"/>
    <property type="match status" value="1"/>
</dbReference>
<protein>
    <submittedName>
        <fullName evidence="5">AraC family transcriptional regulator</fullName>
    </submittedName>
</protein>
<keyword evidence="3" id="KW-0804">Transcription</keyword>
<evidence type="ECO:0000256" key="3">
    <source>
        <dbReference type="ARBA" id="ARBA00023163"/>
    </source>
</evidence>
<dbReference type="InterPro" id="IPR009057">
    <property type="entry name" value="Homeodomain-like_sf"/>
</dbReference>
<keyword evidence="6" id="KW-1185">Reference proteome</keyword>
<dbReference type="EMBL" id="JAUSZT010000002">
    <property type="protein sequence ID" value="MDQ0996104.1"/>
    <property type="molecule type" value="Genomic_DNA"/>
</dbReference>
<dbReference type="Pfam" id="PF06445">
    <property type="entry name" value="GyrI-like"/>
    <property type="match status" value="1"/>
</dbReference>
<accession>A0ABU0S5T5</accession>
<proteinExistence type="predicted"/>
<dbReference type="PROSITE" id="PS01124">
    <property type="entry name" value="HTH_ARAC_FAMILY_2"/>
    <property type="match status" value="1"/>
</dbReference>
<dbReference type="Gene3D" id="1.10.10.60">
    <property type="entry name" value="Homeodomain-like"/>
    <property type="match status" value="1"/>
</dbReference>
<dbReference type="InterPro" id="IPR011256">
    <property type="entry name" value="Reg_factor_effector_dom_sf"/>
</dbReference>
<organism evidence="5 6">
    <name type="scientific">Phyllobacterium ifriqiyense</name>
    <dbReference type="NCBI Taxonomy" id="314238"/>
    <lineage>
        <taxon>Bacteria</taxon>
        <taxon>Pseudomonadati</taxon>
        <taxon>Pseudomonadota</taxon>
        <taxon>Alphaproteobacteria</taxon>
        <taxon>Hyphomicrobiales</taxon>
        <taxon>Phyllobacteriaceae</taxon>
        <taxon>Phyllobacterium</taxon>
    </lineage>
</organism>
<dbReference type="InterPro" id="IPR018062">
    <property type="entry name" value="HTH_AraC-typ_CS"/>
</dbReference>
<sequence>MSTSKAQQRYEARLNRVIDYLYTHLEEDIRTEDLAGIACLSTYHWHRIYAAMRGETITATIRRLRLSRAAERLANSDMALEMIAECAGYSSADAFGRAFKDAYGKSPVDYRLTGSHVAFKVAVLSEDSAGFPVSIETLPPVRCASITHSGAYMQIDHAMGKLFAALGAQDLLAPDQRMLAIFHDDPDLVPVKDLRSQACAPVADGVKLAPPIEEMVVRGGLYARLRYQGPYGDMKGAYRWLLGVWLPQSGHEADDAPIFEAYLNNPQQVAPAELLTDICLPLRWIGGSDG</sequence>
<dbReference type="InterPro" id="IPR050908">
    <property type="entry name" value="SmbC-like"/>
</dbReference>
<evidence type="ECO:0000256" key="1">
    <source>
        <dbReference type="ARBA" id="ARBA00023015"/>
    </source>
</evidence>
<dbReference type="SUPFAM" id="SSF55136">
    <property type="entry name" value="Probable bacterial effector-binding domain"/>
    <property type="match status" value="1"/>
</dbReference>
<dbReference type="SMART" id="SM00871">
    <property type="entry name" value="AraC_E_bind"/>
    <property type="match status" value="1"/>
</dbReference>
<gene>
    <name evidence="5" type="ORF">QFZ34_001281</name>
</gene>
<evidence type="ECO:0000313" key="6">
    <source>
        <dbReference type="Proteomes" id="UP001237780"/>
    </source>
</evidence>
<evidence type="ECO:0000259" key="4">
    <source>
        <dbReference type="PROSITE" id="PS01124"/>
    </source>
</evidence>
<dbReference type="InterPro" id="IPR018060">
    <property type="entry name" value="HTH_AraC"/>
</dbReference>
<feature type="domain" description="HTH araC/xylS-type" evidence="4">
    <location>
        <begin position="15"/>
        <end position="113"/>
    </location>
</feature>
<dbReference type="Gene3D" id="3.20.80.10">
    <property type="entry name" value="Regulatory factor, effector binding domain"/>
    <property type="match status" value="1"/>
</dbReference>
<comment type="caution">
    <text evidence="5">The sequence shown here is derived from an EMBL/GenBank/DDBJ whole genome shotgun (WGS) entry which is preliminary data.</text>
</comment>
<evidence type="ECO:0000313" key="5">
    <source>
        <dbReference type="EMBL" id="MDQ0996104.1"/>
    </source>
</evidence>
<reference evidence="5 6" key="1">
    <citation type="submission" date="2023-07" db="EMBL/GenBank/DDBJ databases">
        <title>Comparative genomics of wheat-associated soil bacteria to identify genetic determinants of phenazine resistance.</title>
        <authorList>
            <person name="Mouncey N."/>
        </authorList>
    </citation>
    <scope>NUCLEOTIDE SEQUENCE [LARGE SCALE GENOMIC DNA]</scope>
    <source>
        <strain evidence="5 6">W4I11</strain>
    </source>
</reference>
<dbReference type="SUPFAM" id="SSF46689">
    <property type="entry name" value="Homeodomain-like"/>
    <property type="match status" value="2"/>
</dbReference>
<dbReference type="Pfam" id="PF12833">
    <property type="entry name" value="HTH_18"/>
    <property type="match status" value="1"/>
</dbReference>
<evidence type="ECO:0000256" key="2">
    <source>
        <dbReference type="ARBA" id="ARBA00023125"/>
    </source>
</evidence>
<keyword evidence="2" id="KW-0238">DNA-binding</keyword>
<name>A0ABU0S5T5_9HYPH</name>
<dbReference type="Proteomes" id="UP001237780">
    <property type="component" value="Unassembled WGS sequence"/>
</dbReference>
<dbReference type="InterPro" id="IPR010499">
    <property type="entry name" value="AraC_E-bd"/>
</dbReference>
<dbReference type="PANTHER" id="PTHR40055">
    <property type="entry name" value="TRANSCRIPTIONAL REGULATOR YGIV-RELATED"/>
    <property type="match status" value="1"/>
</dbReference>
<keyword evidence="1" id="KW-0805">Transcription regulation</keyword>
<dbReference type="PROSITE" id="PS00041">
    <property type="entry name" value="HTH_ARAC_FAMILY_1"/>
    <property type="match status" value="1"/>
</dbReference>
<dbReference type="RefSeq" id="WP_307278210.1">
    <property type="nucleotide sequence ID" value="NZ_JAUSZT010000002.1"/>
</dbReference>
<dbReference type="InterPro" id="IPR029442">
    <property type="entry name" value="GyrI-like"/>
</dbReference>